<organism evidence="1 2">
    <name type="scientific">Phaseolus angularis</name>
    <name type="common">Azuki bean</name>
    <name type="synonym">Vigna angularis</name>
    <dbReference type="NCBI Taxonomy" id="3914"/>
    <lineage>
        <taxon>Eukaryota</taxon>
        <taxon>Viridiplantae</taxon>
        <taxon>Streptophyta</taxon>
        <taxon>Embryophyta</taxon>
        <taxon>Tracheophyta</taxon>
        <taxon>Spermatophyta</taxon>
        <taxon>Magnoliopsida</taxon>
        <taxon>eudicotyledons</taxon>
        <taxon>Gunneridae</taxon>
        <taxon>Pentapetalae</taxon>
        <taxon>rosids</taxon>
        <taxon>fabids</taxon>
        <taxon>Fabales</taxon>
        <taxon>Fabaceae</taxon>
        <taxon>Papilionoideae</taxon>
        <taxon>50 kb inversion clade</taxon>
        <taxon>NPAAA clade</taxon>
        <taxon>indigoferoid/millettioid clade</taxon>
        <taxon>Phaseoleae</taxon>
        <taxon>Vigna</taxon>
    </lineage>
</organism>
<accession>A0A0L9U4X6</accession>
<dbReference type="AlphaFoldDB" id="A0A0L9U4X6"/>
<dbReference type="EMBL" id="CM003373">
    <property type="protein sequence ID" value="KOM37878.1"/>
    <property type="molecule type" value="Genomic_DNA"/>
</dbReference>
<gene>
    <name evidence="1" type="ORF">LR48_Vigan03g126000</name>
</gene>
<dbReference type="Gramene" id="KOM37878">
    <property type="protein sequence ID" value="KOM37878"/>
    <property type="gene ID" value="LR48_Vigan03g126000"/>
</dbReference>
<dbReference type="Proteomes" id="UP000053144">
    <property type="component" value="Chromosome 3"/>
</dbReference>
<reference evidence="2" key="1">
    <citation type="journal article" date="2015" name="Proc. Natl. Acad. Sci. U.S.A.">
        <title>Genome sequencing of adzuki bean (Vigna angularis) provides insight into high starch and low fat accumulation and domestication.</title>
        <authorList>
            <person name="Yang K."/>
            <person name="Tian Z."/>
            <person name="Chen C."/>
            <person name="Luo L."/>
            <person name="Zhao B."/>
            <person name="Wang Z."/>
            <person name="Yu L."/>
            <person name="Li Y."/>
            <person name="Sun Y."/>
            <person name="Li W."/>
            <person name="Chen Y."/>
            <person name="Li Y."/>
            <person name="Zhang Y."/>
            <person name="Ai D."/>
            <person name="Zhao J."/>
            <person name="Shang C."/>
            <person name="Ma Y."/>
            <person name="Wu B."/>
            <person name="Wang M."/>
            <person name="Gao L."/>
            <person name="Sun D."/>
            <person name="Zhang P."/>
            <person name="Guo F."/>
            <person name="Wang W."/>
            <person name="Li Y."/>
            <person name="Wang J."/>
            <person name="Varshney R.K."/>
            <person name="Wang J."/>
            <person name="Ling H.Q."/>
            <person name="Wan P."/>
        </authorList>
    </citation>
    <scope>NUCLEOTIDE SEQUENCE</scope>
    <source>
        <strain evidence="2">cv. Jingnong 6</strain>
    </source>
</reference>
<protein>
    <submittedName>
        <fullName evidence="1">Uncharacterized protein</fullName>
    </submittedName>
</protein>
<evidence type="ECO:0000313" key="2">
    <source>
        <dbReference type="Proteomes" id="UP000053144"/>
    </source>
</evidence>
<sequence length="54" mass="6259">MMLSPNPKLRWKTSEKVSERKIFSKGCGTSCKDPLKKYVGVCMQRRETKAQLRV</sequence>
<proteinExistence type="predicted"/>
<evidence type="ECO:0000313" key="1">
    <source>
        <dbReference type="EMBL" id="KOM37878.1"/>
    </source>
</evidence>
<name>A0A0L9U4X6_PHAAN</name>